<dbReference type="CDD" id="cd20507">
    <property type="entry name" value="CYCLIN_CCNB1-like_rpt1"/>
    <property type="match status" value="1"/>
</dbReference>
<feature type="region of interest" description="Disordered" evidence="3">
    <location>
        <begin position="712"/>
        <end position="750"/>
    </location>
</feature>
<feature type="domain" description="Cyclin-like" evidence="4">
    <location>
        <begin position="372"/>
        <end position="455"/>
    </location>
</feature>
<feature type="compositionally biased region" description="Low complexity" evidence="3">
    <location>
        <begin position="716"/>
        <end position="732"/>
    </location>
</feature>
<proteinExistence type="inferred from homology"/>
<accession>A0ABQ8LT40</accession>
<feature type="compositionally biased region" description="Polar residues" evidence="3">
    <location>
        <begin position="685"/>
        <end position="694"/>
    </location>
</feature>
<dbReference type="Proteomes" id="UP000830375">
    <property type="component" value="Unassembled WGS sequence"/>
</dbReference>
<dbReference type="Pfam" id="PF02984">
    <property type="entry name" value="Cyclin_C"/>
    <property type="match status" value="1"/>
</dbReference>
<dbReference type="Pfam" id="PF00134">
    <property type="entry name" value="Cyclin_N"/>
    <property type="match status" value="1"/>
</dbReference>
<evidence type="ECO:0000313" key="7">
    <source>
        <dbReference type="Proteomes" id="UP000830375"/>
    </source>
</evidence>
<dbReference type="InterPro" id="IPR036915">
    <property type="entry name" value="Cyclin-like_sf"/>
</dbReference>
<keyword evidence="1 2" id="KW-0195">Cyclin</keyword>
<dbReference type="EMBL" id="JACTAM010000018">
    <property type="protein sequence ID" value="KAI2653810.1"/>
    <property type="molecule type" value="Genomic_DNA"/>
</dbReference>
<comment type="caution">
    <text evidence="6">The sequence shown here is derived from an EMBL/GenBank/DDBJ whole genome shotgun (WGS) entry which is preliminary data.</text>
</comment>
<keyword evidence="7" id="KW-1185">Reference proteome</keyword>
<dbReference type="SMART" id="SM01332">
    <property type="entry name" value="Cyclin_C"/>
    <property type="match status" value="1"/>
</dbReference>
<dbReference type="InterPro" id="IPR006671">
    <property type="entry name" value="Cyclin_N"/>
</dbReference>
<evidence type="ECO:0000259" key="5">
    <source>
        <dbReference type="SMART" id="SM01332"/>
    </source>
</evidence>
<dbReference type="PANTHER" id="PTHR10177">
    <property type="entry name" value="CYCLINS"/>
    <property type="match status" value="1"/>
</dbReference>
<protein>
    <submittedName>
        <fullName evidence="6">G2/mitotic-specific cyclin-B1</fullName>
    </submittedName>
</protein>
<reference evidence="6 7" key="1">
    <citation type="submission" date="2022-01" db="EMBL/GenBank/DDBJ databases">
        <title>A high-quality chromosome-level genome assembly of rohu carp, Labeo rohita.</title>
        <authorList>
            <person name="Arick M.A. II"/>
            <person name="Hsu C.-Y."/>
            <person name="Magbanua Z."/>
            <person name="Pechanova O."/>
            <person name="Grover C."/>
            <person name="Miller E."/>
            <person name="Thrash A."/>
            <person name="Ezzel L."/>
            <person name="Alam S."/>
            <person name="Benzie J."/>
            <person name="Hamilton M."/>
            <person name="Karsi A."/>
            <person name="Lawrence M.L."/>
            <person name="Peterson D.G."/>
        </authorList>
    </citation>
    <scope>NUCLEOTIDE SEQUENCE [LARGE SCALE GENOMIC DNA]</scope>
    <source>
        <strain evidence="7">BAU-BD-2019</strain>
        <tissue evidence="6">Blood</tissue>
    </source>
</reference>
<sequence>MSIKCQTEAELAKEKDFKVKKDLREDGKGEGKANSRHALVQKAEVPYLLRSRVPLGNASNVIGVNRGADVPKRQKAARVKQNAKAKRPAAKAHPTENESISEVCDSVKQPVPYTDVCQDSEHLQKQTDAPQAFSSLLLNIPDVDSADAGDAQMCSEYVRDIYAYLQQLEVSMAIRPRYLEGQEVSGDMRAVAIDWLMQVQREFKLRQETLFMTVSITDGFLQNNPVPKKYLQLVCVTAMLIASKYEEIYPPTVGDFAFVTDGAYTCGDIRRMERIILKRLNYSLGRPVPTHFLQRACKVGQGYWHDMKIPLETFSTRHSGGGSIIIWGAFSFNGKMELRKMFGDGWQGKFTKTDISSRLWMLFMKPSSPHGPHIPPASWKLSHQASPRERELASFLMEVAVLDYDLVHVPPSLMATATFAASLRILGSGQWSESLERYTGYSEETLAPVMQAVIRMLEKVTDQCKLQEIKTKYVEISSKIRKDTGVKEKYYFIKWHSSVSLALVTKVAGLSLNTSKVYRGGVDDQFISTLNTMTEQPLSCHTRALARRERRSLGQSFTKQKVIESVNGHFTPPEPEPQHSDAFQRLSDGYWYGYISYRSCEQCAGSMARWFKEHLGFKTTKAPPPAPPKPDYRHFHTTVSSPPAFHLQQQSGTGLMSAQPDILTAYKLQKELDFEDPYTPGGNMPFSTGLSSAGSPDVKYVSPKHRLIKVETVERSSSSSGSSSGVAAVKSPSSPPAEPENGKQEKVRPMRAHAHLHRYIFSAERDTYISSITQYTYI</sequence>
<evidence type="ECO:0000256" key="2">
    <source>
        <dbReference type="RuleBase" id="RU000383"/>
    </source>
</evidence>
<feature type="region of interest" description="Disordered" evidence="3">
    <location>
        <begin position="677"/>
        <end position="698"/>
    </location>
</feature>
<dbReference type="SUPFAM" id="SSF47954">
    <property type="entry name" value="Cyclin-like"/>
    <property type="match status" value="2"/>
</dbReference>
<feature type="compositionally biased region" description="Basic residues" evidence="3">
    <location>
        <begin position="73"/>
        <end position="90"/>
    </location>
</feature>
<dbReference type="SMART" id="SM00385">
    <property type="entry name" value="CYCLIN"/>
    <property type="match status" value="2"/>
</dbReference>
<evidence type="ECO:0000256" key="3">
    <source>
        <dbReference type="SAM" id="MobiDB-lite"/>
    </source>
</evidence>
<dbReference type="InterPro" id="IPR013763">
    <property type="entry name" value="Cyclin-like_dom"/>
</dbReference>
<feature type="domain" description="Cyclin-like" evidence="4">
    <location>
        <begin position="194"/>
        <end position="278"/>
    </location>
</feature>
<dbReference type="InterPro" id="IPR039361">
    <property type="entry name" value="Cyclin"/>
</dbReference>
<organism evidence="6 7">
    <name type="scientific">Labeo rohita</name>
    <name type="common">Indian major carp</name>
    <name type="synonym">Cyprinus rohita</name>
    <dbReference type="NCBI Taxonomy" id="84645"/>
    <lineage>
        <taxon>Eukaryota</taxon>
        <taxon>Metazoa</taxon>
        <taxon>Chordata</taxon>
        <taxon>Craniata</taxon>
        <taxon>Vertebrata</taxon>
        <taxon>Euteleostomi</taxon>
        <taxon>Actinopterygii</taxon>
        <taxon>Neopterygii</taxon>
        <taxon>Teleostei</taxon>
        <taxon>Ostariophysi</taxon>
        <taxon>Cypriniformes</taxon>
        <taxon>Cyprinidae</taxon>
        <taxon>Labeoninae</taxon>
        <taxon>Labeonini</taxon>
        <taxon>Labeo</taxon>
    </lineage>
</organism>
<name>A0ABQ8LT40_LABRO</name>
<evidence type="ECO:0000259" key="4">
    <source>
        <dbReference type="SMART" id="SM00385"/>
    </source>
</evidence>
<dbReference type="InterPro" id="IPR004367">
    <property type="entry name" value="Cyclin_C-dom"/>
</dbReference>
<dbReference type="Gene3D" id="1.10.472.10">
    <property type="entry name" value="Cyclin-like"/>
    <property type="match status" value="2"/>
</dbReference>
<gene>
    <name evidence="6" type="ORF">H4Q32_014159</name>
</gene>
<feature type="domain" description="Cyclin C-terminal" evidence="5">
    <location>
        <begin position="287"/>
        <end position="486"/>
    </location>
</feature>
<evidence type="ECO:0000256" key="1">
    <source>
        <dbReference type="ARBA" id="ARBA00023127"/>
    </source>
</evidence>
<evidence type="ECO:0000313" key="6">
    <source>
        <dbReference type="EMBL" id="KAI2653810.1"/>
    </source>
</evidence>
<comment type="similarity">
    <text evidence="2">Belongs to the cyclin family.</text>
</comment>
<feature type="region of interest" description="Disordered" evidence="3">
    <location>
        <begin position="72"/>
        <end position="102"/>
    </location>
</feature>